<sequence>MMWDCSKPVPLVLGERTEQDPHQTKGQQQQYRQFLPQSVVTKLLKQQQLTTEDWLCRNEERSHPWTLETRSHNSLAPGTRQVKDADGYFVETAIRLDRGWSLAIAVDSQTHAQLQTHGNPVILRLGGEGHRAVLSSCPALERQWQELTTLSQQNFQETETALQQSPTAGRVLAYLITPGVFERKHDGGQATCRAYPWEWKLAYATNPNYVRGSLVSVATEKALAISGRISYTPSDKTTQSIPTPQVFAAPAGSVYYLECPAMLFQDQLTKDGRQNKAHIWRQLGYSEMLWIPFSKDHD</sequence>
<dbReference type="Proteomes" id="UP000282574">
    <property type="component" value="Unassembled WGS sequence"/>
</dbReference>
<name>A0AB37U7H8_9CYAN</name>
<organism evidence="1 2">
    <name type="scientific">Chroococcidiopsis cubana SAG 39.79</name>
    <dbReference type="NCBI Taxonomy" id="388085"/>
    <lineage>
        <taxon>Bacteria</taxon>
        <taxon>Bacillati</taxon>
        <taxon>Cyanobacteriota</taxon>
        <taxon>Cyanophyceae</taxon>
        <taxon>Chroococcidiopsidales</taxon>
        <taxon>Chroococcidiopsidaceae</taxon>
        <taxon>Chroococcidiopsis</taxon>
    </lineage>
</organism>
<evidence type="ECO:0000313" key="1">
    <source>
        <dbReference type="EMBL" id="RUS94011.1"/>
    </source>
</evidence>
<reference evidence="1 2" key="1">
    <citation type="journal article" date="2019" name="Genome Biol. Evol.">
        <title>Day and night: Metabolic profiles and evolutionary relationships of six axenic non-marine cyanobacteria.</title>
        <authorList>
            <person name="Will S.E."/>
            <person name="Henke P."/>
            <person name="Boedeker C."/>
            <person name="Huang S."/>
            <person name="Brinkmann H."/>
            <person name="Rohde M."/>
            <person name="Jarek M."/>
            <person name="Friedl T."/>
            <person name="Seufert S."/>
            <person name="Schumacher M."/>
            <person name="Overmann J."/>
            <person name="Neumann-Schaal M."/>
            <person name="Petersen J."/>
        </authorList>
    </citation>
    <scope>NUCLEOTIDE SEQUENCE [LARGE SCALE GENOMIC DNA]</scope>
    <source>
        <strain evidence="1 2">SAG 39.79</strain>
    </source>
</reference>
<dbReference type="AlphaFoldDB" id="A0AB37U7H8"/>
<dbReference type="Gene3D" id="2.60.40.4350">
    <property type="match status" value="1"/>
</dbReference>
<gene>
    <name evidence="1" type="ORF">DSM107010_72170</name>
</gene>
<proteinExistence type="predicted"/>
<comment type="caution">
    <text evidence="1">The sequence shown here is derived from an EMBL/GenBank/DDBJ whole genome shotgun (WGS) entry which is preliminary data.</text>
</comment>
<dbReference type="InterPro" id="IPR019117">
    <property type="entry name" value="CRISPR-assoc_protein_Cmr3"/>
</dbReference>
<keyword evidence="2" id="KW-1185">Reference proteome</keyword>
<dbReference type="EMBL" id="RSCK01000215">
    <property type="protein sequence ID" value="RUS94011.1"/>
    <property type="molecule type" value="Genomic_DNA"/>
</dbReference>
<evidence type="ECO:0000313" key="2">
    <source>
        <dbReference type="Proteomes" id="UP000282574"/>
    </source>
</evidence>
<protein>
    <recommendedName>
        <fullName evidence="3">CRISPR-associated protein Cmr3</fullName>
    </recommendedName>
</protein>
<dbReference type="Pfam" id="PF09700">
    <property type="entry name" value="Cas_Cmr3"/>
    <property type="match status" value="1"/>
</dbReference>
<evidence type="ECO:0008006" key="3">
    <source>
        <dbReference type="Google" id="ProtNLM"/>
    </source>
</evidence>
<accession>A0AB37U7H8</accession>